<reference evidence="2 3" key="1">
    <citation type="submission" date="2017-12" db="EMBL/GenBank/DDBJ databases">
        <title>Comparative genomics of Botrytis spp.</title>
        <authorList>
            <person name="Valero-Jimenez C.A."/>
            <person name="Tapia P."/>
            <person name="Veloso J."/>
            <person name="Silva-Moreno E."/>
            <person name="Staats M."/>
            <person name="Valdes J.H."/>
            <person name="Van Kan J.A.L."/>
        </authorList>
    </citation>
    <scope>NUCLEOTIDE SEQUENCE [LARGE SCALE GENOMIC DNA]</scope>
    <source>
        <strain evidence="2 3">Bt9001</strain>
    </source>
</reference>
<dbReference type="EMBL" id="PQXH01000140">
    <property type="protein sequence ID" value="TGO10238.1"/>
    <property type="molecule type" value="Genomic_DNA"/>
</dbReference>
<feature type="region of interest" description="Disordered" evidence="1">
    <location>
        <begin position="47"/>
        <end position="75"/>
    </location>
</feature>
<gene>
    <name evidence="2" type="ORF">BTUL_0140g00050</name>
</gene>
<name>A0A4Z1EI79_9HELO</name>
<comment type="caution">
    <text evidence="2">The sequence shown here is derived from an EMBL/GenBank/DDBJ whole genome shotgun (WGS) entry which is preliminary data.</text>
</comment>
<protein>
    <submittedName>
        <fullName evidence="2">Uncharacterized protein</fullName>
    </submittedName>
</protein>
<evidence type="ECO:0000313" key="2">
    <source>
        <dbReference type="EMBL" id="TGO10238.1"/>
    </source>
</evidence>
<keyword evidence="3" id="KW-1185">Reference proteome</keyword>
<accession>A0A4Z1EI79</accession>
<proteinExistence type="predicted"/>
<dbReference type="AlphaFoldDB" id="A0A4Z1EI79"/>
<dbReference type="Proteomes" id="UP000297777">
    <property type="component" value="Unassembled WGS sequence"/>
</dbReference>
<sequence length="75" mass="8302">MSQVHNGLDFDNDFFNCYPASPHGIGHDHSASQFQVYDLPISVDIERGESPQRTKIPSLQELRALDSSESTTPVA</sequence>
<evidence type="ECO:0000313" key="3">
    <source>
        <dbReference type="Proteomes" id="UP000297777"/>
    </source>
</evidence>
<evidence type="ECO:0000256" key="1">
    <source>
        <dbReference type="SAM" id="MobiDB-lite"/>
    </source>
</evidence>
<organism evidence="2 3">
    <name type="scientific">Botrytis tulipae</name>
    <dbReference type="NCBI Taxonomy" id="87230"/>
    <lineage>
        <taxon>Eukaryota</taxon>
        <taxon>Fungi</taxon>
        <taxon>Dikarya</taxon>
        <taxon>Ascomycota</taxon>
        <taxon>Pezizomycotina</taxon>
        <taxon>Leotiomycetes</taxon>
        <taxon>Helotiales</taxon>
        <taxon>Sclerotiniaceae</taxon>
        <taxon>Botrytis</taxon>
    </lineage>
</organism>